<dbReference type="GO" id="GO:0008233">
    <property type="term" value="F:peptidase activity"/>
    <property type="evidence" value="ECO:0007669"/>
    <property type="project" value="UniProtKB-KW"/>
</dbReference>
<reference evidence="9 10" key="1">
    <citation type="journal article" date="2014" name="Genome Announc.">
        <title>Draft Genome Sequences of Marine Flavobacterium Nonlabens Strains NR17, NR24, NR27, NR32, NR33, and Ara13.</title>
        <authorList>
            <person name="Nakanishi M."/>
            <person name="Meirelles P."/>
            <person name="Suzuki R."/>
            <person name="Takatani N."/>
            <person name="Mino S."/>
            <person name="Suda W."/>
            <person name="Oshima K."/>
            <person name="Hattori M."/>
            <person name="Ohkuma M."/>
            <person name="Hosokawa M."/>
            <person name="Miyashita K."/>
            <person name="Thompson F.L."/>
            <person name="Niwa A."/>
            <person name="Sawabe T."/>
            <person name="Sawabe T."/>
        </authorList>
    </citation>
    <scope>NUCLEOTIDE SEQUENCE [LARGE SCALE GENOMIC DNA]</scope>
    <source>
        <strain evidence="10">JCM19296</strain>
    </source>
</reference>
<keyword evidence="6" id="KW-0012">Acyltransferase</keyword>
<comment type="caution">
    <text evidence="9">The sequence shown here is derived from an EMBL/GenBank/DDBJ whole genome shotgun (WGS) entry which is preliminary data.</text>
</comment>
<dbReference type="GO" id="GO:0061711">
    <property type="term" value="F:tRNA N(6)-L-threonylcarbamoyladenine synthase activity"/>
    <property type="evidence" value="ECO:0007669"/>
    <property type="project" value="UniProtKB-EC"/>
</dbReference>
<dbReference type="InterPro" id="IPR043129">
    <property type="entry name" value="ATPase_NBD"/>
</dbReference>
<feature type="domain" description="Gcp-like" evidence="8">
    <location>
        <begin position="46"/>
        <end position="141"/>
    </location>
</feature>
<dbReference type="InterPro" id="IPR017861">
    <property type="entry name" value="KAE1/TsaD"/>
</dbReference>
<dbReference type="EC" id="2.3.1.234" evidence="1"/>
<dbReference type="Gene3D" id="3.30.420.40">
    <property type="match status" value="2"/>
</dbReference>
<dbReference type="GO" id="GO:0002949">
    <property type="term" value="P:tRNA threonylcarbamoyladenosine modification"/>
    <property type="evidence" value="ECO:0007669"/>
    <property type="project" value="InterPro"/>
</dbReference>
<dbReference type="AlphaFoldDB" id="A0A081D6H1"/>
<keyword evidence="9" id="KW-0378">Hydrolase</keyword>
<evidence type="ECO:0000256" key="4">
    <source>
        <dbReference type="ARBA" id="ARBA00022723"/>
    </source>
</evidence>
<evidence type="ECO:0000256" key="5">
    <source>
        <dbReference type="ARBA" id="ARBA00023004"/>
    </source>
</evidence>
<dbReference type="InterPro" id="IPR022496">
    <property type="entry name" value="T6A_TsaB"/>
</dbReference>
<evidence type="ECO:0000256" key="1">
    <source>
        <dbReference type="ARBA" id="ARBA00012156"/>
    </source>
</evidence>
<sequence length="229" mass="25181">MALILCVETSSTNCSVALASDDTSVTNANSYQVAHCADFIEDNSSSYSHGERLHVFIDDLLKRNNLTVQDLDAIAVSEGPGSYTGLRIGVASVKGMCYALDIPMIAINTLESLSLQNTLPSDYTIAMLDARRMEVYASVYQGKELVETTKAVVLDEDSFSRFRESGTITFIGTGVEKFEDLIKEPAHRYVTSNPTAITMCDTALLKYKKSDTVDVAYFEPFYLKEFKAG</sequence>
<keyword evidence="5" id="KW-0408">Iron</keyword>
<evidence type="ECO:0000256" key="2">
    <source>
        <dbReference type="ARBA" id="ARBA00022679"/>
    </source>
</evidence>
<dbReference type="PANTHER" id="PTHR11735">
    <property type="entry name" value="TRNA N6-ADENOSINE THREONYLCARBAMOYLTRANSFERASE"/>
    <property type="match status" value="1"/>
</dbReference>
<accession>A0A081D6H1</accession>
<dbReference type="Proteomes" id="UP000028980">
    <property type="component" value="Unassembled WGS sequence"/>
</dbReference>
<evidence type="ECO:0000256" key="6">
    <source>
        <dbReference type="ARBA" id="ARBA00023315"/>
    </source>
</evidence>
<organism evidence="9 10">
    <name type="scientific">Nonlabens ulvanivorans</name>
    <name type="common">Persicivirga ulvanivorans</name>
    <dbReference type="NCBI Taxonomy" id="906888"/>
    <lineage>
        <taxon>Bacteria</taxon>
        <taxon>Pseudomonadati</taxon>
        <taxon>Bacteroidota</taxon>
        <taxon>Flavobacteriia</taxon>
        <taxon>Flavobacteriales</taxon>
        <taxon>Flavobacteriaceae</taxon>
        <taxon>Nonlabens</taxon>
    </lineage>
</organism>
<evidence type="ECO:0000256" key="7">
    <source>
        <dbReference type="ARBA" id="ARBA00048117"/>
    </source>
</evidence>
<dbReference type="EMBL" id="BBLG01000001">
    <property type="protein sequence ID" value="GAK74517.1"/>
    <property type="molecule type" value="Genomic_DNA"/>
</dbReference>
<dbReference type="SUPFAM" id="SSF53067">
    <property type="entry name" value="Actin-like ATPase domain"/>
    <property type="match status" value="2"/>
</dbReference>
<dbReference type="GO" id="GO:0005829">
    <property type="term" value="C:cytosol"/>
    <property type="evidence" value="ECO:0007669"/>
    <property type="project" value="TreeGrafter"/>
</dbReference>
<keyword evidence="3" id="KW-0819">tRNA processing</keyword>
<proteinExistence type="predicted"/>
<dbReference type="Pfam" id="PF00814">
    <property type="entry name" value="TsaD"/>
    <property type="match status" value="1"/>
</dbReference>
<evidence type="ECO:0000313" key="10">
    <source>
        <dbReference type="Proteomes" id="UP000028980"/>
    </source>
</evidence>
<dbReference type="PRINTS" id="PR00789">
    <property type="entry name" value="OSIALOPTASE"/>
</dbReference>
<comment type="catalytic activity">
    <reaction evidence="7">
        <text>L-threonylcarbamoyladenylate + adenosine(37) in tRNA = N(6)-L-threonylcarbamoyladenosine(37) in tRNA + AMP + H(+)</text>
        <dbReference type="Rhea" id="RHEA:37059"/>
        <dbReference type="Rhea" id="RHEA-COMP:10162"/>
        <dbReference type="Rhea" id="RHEA-COMP:10163"/>
        <dbReference type="ChEBI" id="CHEBI:15378"/>
        <dbReference type="ChEBI" id="CHEBI:73682"/>
        <dbReference type="ChEBI" id="CHEBI:74411"/>
        <dbReference type="ChEBI" id="CHEBI:74418"/>
        <dbReference type="ChEBI" id="CHEBI:456215"/>
        <dbReference type="EC" id="2.3.1.234"/>
    </reaction>
</comment>
<keyword evidence="4" id="KW-0479">Metal-binding</keyword>
<name>A0A081D6H1_NONUL</name>
<dbReference type="PANTHER" id="PTHR11735:SF11">
    <property type="entry name" value="TRNA THREONYLCARBAMOYLADENOSINE BIOSYNTHESIS PROTEIN TSAB"/>
    <property type="match status" value="1"/>
</dbReference>
<protein>
    <recommendedName>
        <fullName evidence="1">N(6)-L-threonylcarbamoyladenine synthase</fullName>
        <ecNumber evidence="1">2.3.1.234</ecNumber>
    </recommendedName>
</protein>
<keyword evidence="9" id="KW-0645">Protease</keyword>
<evidence type="ECO:0000313" key="9">
    <source>
        <dbReference type="EMBL" id="GAK74517.1"/>
    </source>
</evidence>
<dbReference type="CDD" id="cd24032">
    <property type="entry name" value="ASKHA_NBD_TsaB"/>
    <property type="match status" value="1"/>
</dbReference>
<dbReference type="GO" id="GO:0006508">
    <property type="term" value="P:proteolysis"/>
    <property type="evidence" value="ECO:0007669"/>
    <property type="project" value="UniProtKB-KW"/>
</dbReference>
<dbReference type="InterPro" id="IPR000905">
    <property type="entry name" value="Gcp-like_dom"/>
</dbReference>
<evidence type="ECO:0000259" key="8">
    <source>
        <dbReference type="Pfam" id="PF00814"/>
    </source>
</evidence>
<keyword evidence="2" id="KW-0808">Transferase</keyword>
<dbReference type="RefSeq" id="WP_042269058.1">
    <property type="nucleotide sequence ID" value="NZ_JBDUVK010000169.1"/>
</dbReference>
<dbReference type="GO" id="GO:0046872">
    <property type="term" value="F:metal ion binding"/>
    <property type="evidence" value="ECO:0007669"/>
    <property type="project" value="UniProtKB-KW"/>
</dbReference>
<gene>
    <name evidence="9" type="ORF">JCM19296_95</name>
</gene>
<dbReference type="NCBIfam" id="TIGR03725">
    <property type="entry name" value="T6A_YeaZ"/>
    <property type="match status" value="1"/>
</dbReference>
<evidence type="ECO:0000256" key="3">
    <source>
        <dbReference type="ARBA" id="ARBA00022694"/>
    </source>
</evidence>